<dbReference type="CDD" id="cd09275">
    <property type="entry name" value="RNase_HI_RT_DIRS1"/>
    <property type="match status" value="1"/>
</dbReference>
<dbReference type="InterPro" id="IPR052055">
    <property type="entry name" value="Hepadnavirus_pol/RT"/>
</dbReference>
<name>A0A6J8CYT5_MYTCO</name>
<reference evidence="2 3" key="1">
    <citation type="submission" date="2020-06" db="EMBL/GenBank/DDBJ databases">
        <authorList>
            <person name="Li R."/>
            <person name="Bekaert M."/>
        </authorList>
    </citation>
    <scope>NUCLEOTIDE SEQUENCE [LARGE SCALE GENOMIC DNA]</scope>
    <source>
        <strain evidence="3">wild</strain>
    </source>
</reference>
<accession>A0A6J8CYT5</accession>
<evidence type="ECO:0000313" key="3">
    <source>
        <dbReference type="Proteomes" id="UP000507470"/>
    </source>
</evidence>
<dbReference type="EMBL" id="CACVKT020006451">
    <property type="protein sequence ID" value="CAC5401723.1"/>
    <property type="molecule type" value="Genomic_DNA"/>
</dbReference>
<dbReference type="GO" id="GO:0003676">
    <property type="term" value="F:nucleic acid binding"/>
    <property type="evidence" value="ECO:0007669"/>
    <property type="project" value="InterPro"/>
</dbReference>
<evidence type="ECO:0000256" key="1">
    <source>
        <dbReference type="SAM" id="MobiDB-lite"/>
    </source>
</evidence>
<dbReference type="SUPFAM" id="SSF53098">
    <property type="entry name" value="Ribonuclease H-like"/>
    <property type="match status" value="1"/>
</dbReference>
<evidence type="ECO:0008006" key="4">
    <source>
        <dbReference type="Google" id="ProtNLM"/>
    </source>
</evidence>
<dbReference type="InterPro" id="IPR012337">
    <property type="entry name" value="RNaseH-like_sf"/>
</dbReference>
<dbReference type="InterPro" id="IPR036397">
    <property type="entry name" value="RNaseH_sf"/>
</dbReference>
<proteinExistence type="predicted"/>
<dbReference type="Gene3D" id="3.30.420.10">
    <property type="entry name" value="Ribonuclease H-like superfamily/Ribonuclease H"/>
    <property type="match status" value="1"/>
</dbReference>
<dbReference type="PANTHER" id="PTHR33050">
    <property type="entry name" value="REVERSE TRANSCRIPTASE DOMAIN-CONTAINING PROTEIN"/>
    <property type="match status" value="1"/>
</dbReference>
<dbReference type="OrthoDB" id="6135106at2759"/>
<sequence length="724" mass="82122">MADDDVLSLSNSGCEDNLNSDLESLFCDNTQKVNTRADSHNVKKPKTKGRVFKGSALPTKRKLTLAKGPKQKQTKRSSKSNVEDIDKLKDKLGIDNLNRNIVSLTAAFQTHITGPNPSTLTHSSADTERIKNRSRDNISVTHNKNRPGVEIYERVQVPTPRSELINWGDHDIGIDSIRNYDFNEFDTDYLSDSYNPNMGFITPPVIGANPADAFHRAFNEPTSEVDKGEVFDENPEDTEWNIPQLNTEEKTGPKIGTNLSKAVNASLSIKSSKDCITEITKRHLRPDNCSLMVVPKVNKEIWENIPRQAHSSDVYLQEVRKSMMAGMVPIVNLANQLAIRKEPIDPSIVKNELSDSISLMGNAYYSLSMKRRYDIRRFLNPRYQRVCSHDIPVNENLFGDNIMPRIKVLGDPTKIPIGINTSRSNRRYMSGSLNSRGPAAGSEQQQGNRPTYLRGRPQQRNLERDQIENLKGSNDYDKIITQSEKSKLELNWWLKNVRKLHGKPIKQDNVLFWIETDASLKGWGACYEKQTAGGRWTHLESICHINFLELLSVCYALKAFCSNCSQCHIGIRSDNSTAVSYIQFMGGMTSEKLETLAIEIWTWCLDRDIFLTAQHIPGKSNLQADKLSRNFSDNHEWKLSEPIFSRICSQLFTPNVDLFASRHNAQVDKFVSWIYDPEAMSTDAFTLSWTNFEPYIFPPFSLIGRVLNKISADKVQRAILIVPF</sequence>
<organism evidence="2 3">
    <name type="scientific">Mytilus coruscus</name>
    <name type="common">Sea mussel</name>
    <dbReference type="NCBI Taxonomy" id="42192"/>
    <lineage>
        <taxon>Eukaryota</taxon>
        <taxon>Metazoa</taxon>
        <taxon>Spiralia</taxon>
        <taxon>Lophotrochozoa</taxon>
        <taxon>Mollusca</taxon>
        <taxon>Bivalvia</taxon>
        <taxon>Autobranchia</taxon>
        <taxon>Pteriomorphia</taxon>
        <taxon>Mytilida</taxon>
        <taxon>Mytiloidea</taxon>
        <taxon>Mytilidae</taxon>
        <taxon>Mytilinae</taxon>
        <taxon>Mytilus</taxon>
    </lineage>
</organism>
<feature type="region of interest" description="Disordered" evidence="1">
    <location>
        <begin position="426"/>
        <end position="460"/>
    </location>
</feature>
<dbReference type="PANTHER" id="PTHR33050:SF7">
    <property type="entry name" value="RIBONUCLEASE H"/>
    <property type="match status" value="1"/>
</dbReference>
<keyword evidence="3" id="KW-1185">Reference proteome</keyword>
<gene>
    <name evidence="2" type="ORF">MCOR_35778</name>
</gene>
<dbReference type="Proteomes" id="UP000507470">
    <property type="component" value="Unassembled WGS sequence"/>
</dbReference>
<evidence type="ECO:0000313" key="2">
    <source>
        <dbReference type="EMBL" id="CAC5401723.1"/>
    </source>
</evidence>
<dbReference type="AlphaFoldDB" id="A0A6J8CYT5"/>
<protein>
    <recommendedName>
        <fullName evidence="4">RNase H type-1 domain-containing protein</fullName>
    </recommendedName>
</protein>